<comment type="similarity">
    <text evidence="1">Belongs to the membrane fusion protein (MFP) (TC 8.A.1) family.</text>
</comment>
<keyword evidence="2" id="KW-0813">Transport</keyword>
<evidence type="ECO:0000259" key="6">
    <source>
        <dbReference type="Pfam" id="PF25973"/>
    </source>
</evidence>
<evidence type="ECO:0000256" key="2">
    <source>
        <dbReference type="ARBA" id="ARBA00022448"/>
    </source>
</evidence>
<keyword evidence="4" id="KW-0472">Membrane</keyword>
<keyword evidence="4" id="KW-1133">Transmembrane helix</keyword>
<dbReference type="InterPro" id="IPR058647">
    <property type="entry name" value="BSH_CzcB-like"/>
</dbReference>
<protein>
    <submittedName>
        <fullName evidence="8">Efflux RND transporter periplasmic adaptor subunit</fullName>
    </submittedName>
</protein>
<dbReference type="AlphaFoldDB" id="A0A7C2NZ64"/>
<dbReference type="Gene3D" id="2.40.30.170">
    <property type="match status" value="1"/>
</dbReference>
<dbReference type="GO" id="GO:0016020">
    <property type="term" value="C:membrane"/>
    <property type="evidence" value="ECO:0007669"/>
    <property type="project" value="InterPro"/>
</dbReference>
<organism evidence="8">
    <name type="scientific">Schlesneria paludicola</name>
    <dbReference type="NCBI Taxonomy" id="360056"/>
    <lineage>
        <taxon>Bacteria</taxon>
        <taxon>Pseudomonadati</taxon>
        <taxon>Planctomycetota</taxon>
        <taxon>Planctomycetia</taxon>
        <taxon>Planctomycetales</taxon>
        <taxon>Planctomycetaceae</taxon>
        <taxon>Schlesneria</taxon>
    </lineage>
</organism>
<evidence type="ECO:0000256" key="3">
    <source>
        <dbReference type="SAM" id="MobiDB-lite"/>
    </source>
</evidence>
<feature type="domain" description="CusB-like beta-barrel" evidence="5">
    <location>
        <begin position="375"/>
        <end position="442"/>
    </location>
</feature>
<dbReference type="Gene3D" id="2.40.50.100">
    <property type="match status" value="1"/>
</dbReference>
<dbReference type="GO" id="GO:0060003">
    <property type="term" value="P:copper ion export"/>
    <property type="evidence" value="ECO:0007669"/>
    <property type="project" value="TreeGrafter"/>
</dbReference>
<feature type="domain" description="CzcB-like barrel-sandwich hybrid" evidence="6">
    <location>
        <begin position="197"/>
        <end position="371"/>
    </location>
</feature>
<dbReference type="Gene3D" id="1.10.287.470">
    <property type="entry name" value="Helix hairpin bin"/>
    <property type="match status" value="1"/>
</dbReference>
<keyword evidence="4" id="KW-0812">Transmembrane</keyword>
<dbReference type="Pfam" id="PF25973">
    <property type="entry name" value="BSH_CzcB"/>
    <property type="match status" value="1"/>
</dbReference>
<feature type="transmembrane region" description="Helical" evidence="4">
    <location>
        <begin position="30"/>
        <end position="54"/>
    </location>
</feature>
<dbReference type="GO" id="GO:0022857">
    <property type="term" value="F:transmembrane transporter activity"/>
    <property type="evidence" value="ECO:0007669"/>
    <property type="project" value="InterPro"/>
</dbReference>
<proteinExistence type="inferred from homology"/>
<dbReference type="InterPro" id="IPR006143">
    <property type="entry name" value="RND_pump_MFP"/>
</dbReference>
<dbReference type="FunFam" id="2.40.30.170:FF:000010">
    <property type="entry name" value="Efflux RND transporter periplasmic adaptor subunit"/>
    <property type="match status" value="1"/>
</dbReference>
<dbReference type="EMBL" id="DSOK01000424">
    <property type="protein sequence ID" value="HEN16851.1"/>
    <property type="molecule type" value="Genomic_DNA"/>
</dbReference>
<dbReference type="InterPro" id="IPR058649">
    <property type="entry name" value="CzcB_C"/>
</dbReference>
<evidence type="ECO:0000259" key="5">
    <source>
        <dbReference type="Pfam" id="PF25954"/>
    </source>
</evidence>
<feature type="region of interest" description="Disordered" evidence="3">
    <location>
        <begin position="1"/>
        <end position="22"/>
    </location>
</feature>
<dbReference type="Gene3D" id="2.40.420.20">
    <property type="match status" value="1"/>
</dbReference>
<gene>
    <name evidence="8" type="ORF">ENQ76_15425</name>
</gene>
<dbReference type="InterPro" id="IPR051909">
    <property type="entry name" value="MFP_Cation_Efflux"/>
</dbReference>
<dbReference type="Pfam" id="PF25954">
    <property type="entry name" value="Beta-barrel_RND_2"/>
    <property type="match status" value="1"/>
</dbReference>
<dbReference type="GO" id="GO:0046914">
    <property type="term" value="F:transition metal ion binding"/>
    <property type="evidence" value="ECO:0007669"/>
    <property type="project" value="TreeGrafter"/>
</dbReference>
<dbReference type="GO" id="GO:0030288">
    <property type="term" value="C:outer membrane-bounded periplasmic space"/>
    <property type="evidence" value="ECO:0007669"/>
    <property type="project" value="TreeGrafter"/>
</dbReference>
<evidence type="ECO:0000256" key="1">
    <source>
        <dbReference type="ARBA" id="ARBA00009477"/>
    </source>
</evidence>
<dbReference type="NCBIfam" id="TIGR01730">
    <property type="entry name" value="RND_mfp"/>
    <property type="match status" value="1"/>
</dbReference>
<accession>A0A7C2NZ64</accession>
<dbReference type="PANTHER" id="PTHR30097">
    <property type="entry name" value="CATION EFFLUX SYSTEM PROTEIN CUSB"/>
    <property type="match status" value="1"/>
</dbReference>
<dbReference type="GO" id="GO:0015679">
    <property type="term" value="P:plasma membrane copper ion transport"/>
    <property type="evidence" value="ECO:0007669"/>
    <property type="project" value="TreeGrafter"/>
</dbReference>
<dbReference type="PANTHER" id="PTHR30097:SF4">
    <property type="entry name" value="SLR6042 PROTEIN"/>
    <property type="match status" value="1"/>
</dbReference>
<comment type="caution">
    <text evidence="8">The sequence shown here is derived from an EMBL/GenBank/DDBJ whole genome shotgun (WGS) entry which is preliminary data.</text>
</comment>
<feature type="domain" description="CzcB-like C-terminal circularly permuted SH3-like" evidence="7">
    <location>
        <begin position="456"/>
        <end position="520"/>
    </location>
</feature>
<sequence>MSATVTVPAGPLTPRPQVESPPAAKPRRRWWMIVLNGIPNFVVFSLLAGVLYLGHHTGWKLPKMSELHGTSTERADDWCSEHLVPESQCVECNPELSPKNNPFGFCREHGVSSCVIHHPELAQVTGEPQLPKYDTLQAIALLPRAENNSRNTLHTRRVQFPSAESVTKSGIDVDVVQERPMTEAITANGELLFDPTRVARLSTKVPGTVALVLKTVGEEVRPGDILALVDAAPVGQAKSQLIQSLVQRQLRKTTVERLRPAATNGAVPQRSLLEAEAALQEAHITFLSARQTLANLGFELPRQLESQDPEQLADELQFLGIPSSLIGSLPEGAKTANLIPVRAPYGGTVVASEVVAGEVVDSEDVLFTVADPSRMWLLLNVRQEDAQYIRRDMPVRFRTDDGGQEVEGQVSWISQAVDEFTRTLHVRVAVSNPDGRLRDKTFGSGRFILREEPNAIVVPREAVQLAADAQFVFVRDKNYFDADAPKVFHVRQVRIGARNGEHIELLAGVLPGEVVATKGSPVVLAQLLRSSLGAGCGCHED</sequence>
<evidence type="ECO:0000256" key="4">
    <source>
        <dbReference type="SAM" id="Phobius"/>
    </source>
</evidence>
<reference evidence="8" key="1">
    <citation type="journal article" date="2020" name="mSystems">
        <title>Genome- and Community-Level Interaction Insights into Carbon Utilization and Element Cycling Functions of Hydrothermarchaeota in Hydrothermal Sediment.</title>
        <authorList>
            <person name="Zhou Z."/>
            <person name="Liu Y."/>
            <person name="Xu W."/>
            <person name="Pan J."/>
            <person name="Luo Z.H."/>
            <person name="Li M."/>
        </authorList>
    </citation>
    <scope>NUCLEOTIDE SEQUENCE [LARGE SCALE GENOMIC DNA]</scope>
    <source>
        <strain evidence="8">SpSt-339</strain>
    </source>
</reference>
<evidence type="ECO:0000313" key="8">
    <source>
        <dbReference type="EMBL" id="HEN16851.1"/>
    </source>
</evidence>
<name>A0A7C2NZ64_9PLAN</name>
<dbReference type="Pfam" id="PF25975">
    <property type="entry name" value="CzcB_C"/>
    <property type="match status" value="1"/>
</dbReference>
<evidence type="ECO:0000259" key="7">
    <source>
        <dbReference type="Pfam" id="PF25975"/>
    </source>
</evidence>
<dbReference type="InterPro" id="IPR058792">
    <property type="entry name" value="Beta-barrel_RND_2"/>
</dbReference>
<dbReference type="SUPFAM" id="SSF111369">
    <property type="entry name" value="HlyD-like secretion proteins"/>
    <property type="match status" value="2"/>
</dbReference>